<evidence type="ECO:0000256" key="17">
    <source>
        <dbReference type="ARBA" id="ARBA00036250"/>
    </source>
</evidence>
<dbReference type="HOGENOM" id="CLU_028365_2_0_1"/>
<accession>K1Q6B1</accession>
<evidence type="ECO:0000256" key="16">
    <source>
        <dbReference type="ARBA" id="ARBA00036193"/>
    </source>
</evidence>
<evidence type="ECO:0000256" key="10">
    <source>
        <dbReference type="ARBA" id="ARBA00022847"/>
    </source>
</evidence>
<dbReference type="GO" id="GO:0016324">
    <property type="term" value="C:apical plasma membrane"/>
    <property type="evidence" value="ECO:0007669"/>
    <property type="project" value="UniProtKB-SubCell"/>
</dbReference>
<keyword evidence="9" id="KW-0967">Endosome</keyword>
<dbReference type="InParanoid" id="K1Q6B1"/>
<dbReference type="AlphaFoldDB" id="K1Q6B1"/>
<dbReference type="EMBL" id="JH816847">
    <property type="protein sequence ID" value="EKC32202.1"/>
    <property type="molecule type" value="Genomic_DNA"/>
</dbReference>
<name>K1Q6B1_MAGGI</name>
<dbReference type="FunCoup" id="K1Q6B1">
    <property type="interactions" value="48"/>
</dbReference>
<keyword evidence="7" id="KW-0963">Cytoplasm</keyword>
<evidence type="ECO:0000256" key="19">
    <source>
        <dbReference type="ARBA" id="ARBA00042514"/>
    </source>
</evidence>
<keyword evidence="12" id="KW-1133">Transmembrane helix</keyword>
<dbReference type="PANTHER" id="PTHR23507:SF2">
    <property type="entry name" value="PROTON-COUPLED FOLATE TRANSPORTER"/>
    <property type="match status" value="1"/>
</dbReference>
<proteinExistence type="predicted"/>
<evidence type="ECO:0000256" key="15">
    <source>
        <dbReference type="ARBA" id="ARBA00023180"/>
    </source>
</evidence>
<evidence type="ECO:0000256" key="21">
    <source>
        <dbReference type="ARBA" id="ARBA00047850"/>
    </source>
</evidence>
<evidence type="ECO:0000313" key="22">
    <source>
        <dbReference type="EMBL" id="EKC32202.1"/>
    </source>
</evidence>
<evidence type="ECO:0000256" key="4">
    <source>
        <dbReference type="ARBA" id="ARBA00004554"/>
    </source>
</evidence>
<gene>
    <name evidence="22" type="ORF">CGI_10014438</name>
</gene>
<evidence type="ECO:0000256" key="9">
    <source>
        <dbReference type="ARBA" id="ARBA00022753"/>
    </source>
</evidence>
<evidence type="ECO:0000256" key="2">
    <source>
        <dbReference type="ARBA" id="ARBA00004424"/>
    </source>
</evidence>
<keyword evidence="15" id="KW-0325">Glycoprotein</keyword>
<evidence type="ECO:0000256" key="5">
    <source>
        <dbReference type="ARBA" id="ARBA00022448"/>
    </source>
</evidence>
<comment type="catalytic activity">
    <reaction evidence="17">
        <text>folate(in) + H(+)(in) = folate(out) + H(+)(out)</text>
        <dbReference type="Rhea" id="RHEA:70159"/>
        <dbReference type="ChEBI" id="CHEBI:15378"/>
        <dbReference type="ChEBI" id="CHEBI:62501"/>
    </reaction>
</comment>
<dbReference type="GO" id="GO:0015293">
    <property type="term" value="F:symporter activity"/>
    <property type="evidence" value="ECO:0007669"/>
    <property type="project" value="UniProtKB-KW"/>
</dbReference>
<keyword evidence="6" id="KW-1003">Cell membrane</keyword>
<keyword evidence="5" id="KW-0813">Transport</keyword>
<dbReference type="Gene3D" id="1.20.1250.20">
    <property type="entry name" value="MFS general substrate transporter like domains"/>
    <property type="match status" value="1"/>
</dbReference>
<protein>
    <recommendedName>
        <fullName evidence="18">Proton-coupled folate transporter</fullName>
    </recommendedName>
    <alternativeName>
        <fullName evidence="19">Solute carrier family 46 member 1</fullName>
    </alternativeName>
</protein>
<dbReference type="Pfam" id="PF07690">
    <property type="entry name" value="MFS_1"/>
    <property type="match status" value="1"/>
</dbReference>
<evidence type="ECO:0000256" key="6">
    <source>
        <dbReference type="ARBA" id="ARBA00022475"/>
    </source>
</evidence>
<evidence type="ECO:0000256" key="18">
    <source>
        <dbReference type="ARBA" id="ARBA00040650"/>
    </source>
</evidence>
<dbReference type="InterPro" id="IPR011701">
    <property type="entry name" value="MFS"/>
</dbReference>
<evidence type="ECO:0000256" key="7">
    <source>
        <dbReference type="ARBA" id="ARBA00022490"/>
    </source>
</evidence>
<keyword evidence="10" id="KW-0769">Symport</keyword>
<dbReference type="PANTHER" id="PTHR23507">
    <property type="entry name" value="ZGC:174356"/>
    <property type="match status" value="1"/>
</dbReference>
<keyword evidence="11" id="KW-0290">Folate-binding</keyword>
<evidence type="ECO:0000256" key="13">
    <source>
        <dbReference type="ARBA" id="ARBA00023136"/>
    </source>
</evidence>
<dbReference type="InterPro" id="IPR036259">
    <property type="entry name" value="MFS_trans_sf"/>
</dbReference>
<keyword evidence="13" id="KW-0472">Membrane</keyword>
<keyword evidence="8" id="KW-0812">Transmembrane</keyword>
<evidence type="ECO:0000256" key="14">
    <source>
        <dbReference type="ARBA" id="ARBA00023157"/>
    </source>
</evidence>
<comment type="catalytic activity">
    <reaction evidence="16">
        <text>(6S)-5-methyl-5,6,7,8-tetrahydrofolate(in) + H(+)(in) = (6S)-5-methyl-5,6,7,8-tetrahydrofolate(out) + H(+)(out)</text>
        <dbReference type="Rhea" id="RHEA:70167"/>
        <dbReference type="ChEBI" id="CHEBI:15378"/>
        <dbReference type="ChEBI" id="CHEBI:18608"/>
    </reaction>
</comment>
<comment type="subcellular location">
    <subcellularLocation>
        <location evidence="2">Apical cell membrane</location>
        <topology evidence="2">Multi-pass membrane protein</topology>
    </subcellularLocation>
    <subcellularLocation>
        <location evidence="4">Basolateral cell membrane</location>
        <topology evidence="4">Multi-pass membrane protein</topology>
    </subcellularLocation>
    <subcellularLocation>
        <location evidence="3">Cytoplasm</location>
    </subcellularLocation>
    <subcellularLocation>
        <location evidence="1">Endosome membrane</location>
        <topology evidence="1">Multi-pass membrane protein</topology>
    </subcellularLocation>
</comment>
<dbReference type="GO" id="GO:0016323">
    <property type="term" value="C:basolateral plasma membrane"/>
    <property type="evidence" value="ECO:0007669"/>
    <property type="project" value="UniProtKB-SubCell"/>
</dbReference>
<dbReference type="GO" id="GO:0010008">
    <property type="term" value="C:endosome membrane"/>
    <property type="evidence" value="ECO:0007669"/>
    <property type="project" value="UniProtKB-SubCell"/>
</dbReference>
<dbReference type="SUPFAM" id="SSF103473">
    <property type="entry name" value="MFS general substrate transporter"/>
    <property type="match status" value="1"/>
</dbReference>
<evidence type="ECO:0000256" key="11">
    <source>
        <dbReference type="ARBA" id="ARBA00022954"/>
    </source>
</evidence>
<evidence type="ECO:0000256" key="20">
    <source>
        <dbReference type="ARBA" id="ARBA00047769"/>
    </source>
</evidence>
<evidence type="ECO:0000256" key="8">
    <source>
        <dbReference type="ARBA" id="ARBA00022692"/>
    </source>
</evidence>
<comment type="catalytic activity">
    <reaction evidence="20">
        <text>pemetrexed(in) + H(+)(in) = pemetrexed(out) + H(+)(out)</text>
        <dbReference type="Rhea" id="RHEA:70171"/>
        <dbReference type="ChEBI" id="CHEBI:15378"/>
        <dbReference type="ChEBI" id="CHEBI:63724"/>
    </reaction>
</comment>
<evidence type="ECO:0000256" key="3">
    <source>
        <dbReference type="ARBA" id="ARBA00004496"/>
    </source>
</evidence>
<organism evidence="22">
    <name type="scientific">Magallana gigas</name>
    <name type="common">Pacific oyster</name>
    <name type="synonym">Crassostrea gigas</name>
    <dbReference type="NCBI Taxonomy" id="29159"/>
    <lineage>
        <taxon>Eukaryota</taxon>
        <taxon>Metazoa</taxon>
        <taxon>Spiralia</taxon>
        <taxon>Lophotrochozoa</taxon>
        <taxon>Mollusca</taxon>
        <taxon>Bivalvia</taxon>
        <taxon>Autobranchia</taxon>
        <taxon>Pteriomorphia</taxon>
        <taxon>Ostreida</taxon>
        <taxon>Ostreoidea</taxon>
        <taxon>Ostreidae</taxon>
        <taxon>Magallana</taxon>
    </lineage>
</organism>
<keyword evidence="14" id="KW-1015">Disulfide bond</keyword>
<comment type="catalytic activity">
    <reaction evidence="21">
        <text>methotrexate(in) + H(+)(in) = methotrexate(out) + H(+)(out)</text>
        <dbReference type="Rhea" id="RHEA:70163"/>
        <dbReference type="ChEBI" id="CHEBI:15378"/>
        <dbReference type="ChEBI" id="CHEBI:50681"/>
    </reaction>
</comment>
<evidence type="ECO:0000256" key="1">
    <source>
        <dbReference type="ARBA" id="ARBA00004337"/>
    </source>
</evidence>
<evidence type="ECO:0000256" key="12">
    <source>
        <dbReference type="ARBA" id="ARBA00022989"/>
    </source>
</evidence>
<dbReference type="GO" id="GO:0005542">
    <property type="term" value="F:folic acid binding"/>
    <property type="evidence" value="ECO:0007669"/>
    <property type="project" value="UniProtKB-KW"/>
</dbReference>
<sequence length="433" mass="47862">MLRRSSPRMRPSIIKRKNQEERTLPCPTPCLMNQLLPNRSIENTSEGSFCDRNTSSQAYQDEQTVQEVVSRWGVYISLAEGLPLLFSSLLFSSLSDSMGRKPFLFLGAIGVLTRQFLMTLAMVFEWNIYLFATFALIDGICGGWVIEIAISMAIIADITSAGKSRSFLIAVLSFVFGMGFSLGTFVSGYIVTEIGYEFSMAVSCGSAGLAIMIICFIPETVCKTQRKNRTFSCVGKLKEIIRLFIKDDSSSSSSTRFRFIAAILAFFFLMMAKLSTVAFEIFYLMGSPYCFSPEKISVFETVRAVLSEIVILIGIKLMQRCLMDEIIALVGTISSVALLVLYGIAPTDIYLYIAIAVGSFGMCAVPILRAIMSKMTSPDRQEINNPNRSVPNANGLTITQPWPNVNKIWGLKEPRIITAGFVLFGVFSVSADN</sequence>
<reference evidence="22" key="1">
    <citation type="journal article" date="2012" name="Nature">
        <title>The oyster genome reveals stress adaptation and complexity of shell formation.</title>
        <authorList>
            <person name="Zhang G."/>
            <person name="Fang X."/>
            <person name="Guo X."/>
            <person name="Li L."/>
            <person name="Luo R."/>
            <person name="Xu F."/>
            <person name="Yang P."/>
            <person name="Zhang L."/>
            <person name="Wang X."/>
            <person name="Qi H."/>
            <person name="Xiong Z."/>
            <person name="Que H."/>
            <person name="Xie Y."/>
            <person name="Holland P.W."/>
            <person name="Paps J."/>
            <person name="Zhu Y."/>
            <person name="Wu F."/>
            <person name="Chen Y."/>
            <person name="Wang J."/>
            <person name="Peng C."/>
            <person name="Meng J."/>
            <person name="Yang L."/>
            <person name="Liu J."/>
            <person name="Wen B."/>
            <person name="Zhang N."/>
            <person name="Huang Z."/>
            <person name="Zhu Q."/>
            <person name="Feng Y."/>
            <person name="Mount A."/>
            <person name="Hedgecock D."/>
            <person name="Xu Z."/>
            <person name="Liu Y."/>
            <person name="Domazet-Loso T."/>
            <person name="Du Y."/>
            <person name="Sun X."/>
            <person name="Zhang S."/>
            <person name="Liu B."/>
            <person name="Cheng P."/>
            <person name="Jiang X."/>
            <person name="Li J."/>
            <person name="Fan D."/>
            <person name="Wang W."/>
            <person name="Fu W."/>
            <person name="Wang T."/>
            <person name="Wang B."/>
            <person name="Zhang J."/>
            <person name="Peng Z."/>
            <person name="Li Y."/>
            <person name="Li N."/>
            <person name="Wang J."/>
            <person name="Chen M."/>
            <person name="He Y."/>
            <person name="Tan F."/>
            <person name="Song X."/>
            <person name="Zheng Q."/>
            <person name="Huang R."/>
            <person name="Yang H."/>
            <person name="Du X."/>
            <person name="Chen L."/>
            <person name="Yang M."/>
            <person name="Gaffney P.M."/>
            <person name="Wang S."/>
            <person name="Luo L."/>
            <person name="She Z."/>
            <person name="Ming Y."/>
            <person name="Huang W."/>
            <person name="Zhang S."/>
            <person name="Huang B."/>
            <person name="Zhang Y."/>
            <person name="Qu T."/>
            <person name="Ni P."/>
            <person name="Miao G."/>
            <person name="Wang J."/>
            <person name="Wang Q."/>
            <person name="Steinberg C.E."/>
            <person name="Wang H."/>
            <person name="Li N."/>
            <person name="Qian L."/>
            <person name="Zhang G."/>
            <person name="Li Y."/>
            <person name="Yang H."/>
            <person name="Liu X."/>
            <person name="Wang J."/>
            <person name="Yin Y."/>
            <person name="Wang J."/>
        </authorList>
    </citation>
    <scope>NUCLEOTIDE SEQUENCE [LARGE SCALE GENOMIC DNA]</scope>
    <source>
        <strain evidence="22">05x7-T-G4-1.051#20</strain>
    </source>
</reference>